<name>A0AAI8BBD0_9BURK</name>
<proteinExistence type="predicted"/>
<gene>
    <name evidence="1" type="ORF">DM82_5667</name>
</gene>
<dbReference type="GeneID" id="60552373"/>
<protein>
    <submittedName>
        <fullName evidence="1">Uncharacterized protein</fullName>
    </submittedName>
</protein>
<dbReference type="AlphaFoldDB" id="A0AAI8BBD0"/>
<dbReference type="Proteomes" id="UP000029424">
    <property type="component" value="Chromosome 2"/>
</dbReference>
<dbReference type="KEGG" id="bok:DM82_5667"/>
<evidence type="ECO:0000313" key="1">
    <source>
        <dbReference type="EMBL" id="AIO69116.1"/>
    </source>
</evidence>
<keyword evidence="2" id="KW-1185">Reference proteome</keyword>
<dbReference type="RefSeq" id="WP_081464299.1">
    <property type="nucleotide sequence ID" value="NZ_CADEQG010000009.1"/>
</dbReference>
<dbReference type="EMBL" id="CP008727">
    <property type="protein sequence ID" value="AIO69116.1"/>
    <property type="molecule type" value="Genomic_DNA"/>
</dbReference>
<organism evidence="1 2">
    <name type="scientific">Burkholderia oklahomensis</name>
    <dbReference type="NCBI Taxonomy" id="342113"/>
    <lineage>
        <taxon>Bacteria</taxon>
        <taxon>Pseudomonadati</taxon>
        <taxon>Pseudomonadota</taxon>
        <taxon>Betaproteobacteria</taxon>
        <taxon>Burkholderiales</taxon>
        <taxon>Burkholderiaceae</taxon>
        <taxon>Burkholderia</taxon>
        <taxon>pseudomallei group</taxon>
    </lineage>
</organism>
<sequence length="63" mass="7062">MNAETVTNLLAEFDDLASKSENQDVQSLIRAMKLHAQLMNVHLAKLEALFDRNSRSTSSLEKS</sequence>
<reference evidence="1 2" key="1">
    <citation type="submission" date="2014-06" db="EMBL/GenBank/DDBJ databases">
        <authorList>
            <person name="Bishop-Lilly K.A."/>
            <person name="Broomall S.M."/>
            <person name="Chain P.S."/>
            <person name="Chertkov O."/>
            <person name="Coyne S.R."/>
            <person name="Daligault H.E."/>
            <person name="Davenport K.W."/>
            <person name="Erkkila T."/>
            <person name="Frey K.G."/>
            <person name="Gibbons H.S."/>
            <person name="Gu W."/>
            <person name="Jaissle J."/>
            <person name="Johnson S.L."/>
            <person name="Koroleva G.I."/>
            <person name="Ladner J.T."/>
            <person name="Lo C.-C."/>
            <person name="Minogue T.D."/>
            <person name="Munk C."/>
            <person name="Palacios G.F."/>
            <person name="Redden C.L."/>
            <person name="Rosenzweig C.N."/>
            <person name="Scholz M.B."/>
            <person name="Teshima H."/>
            <person name="Xu Y."/>
        </authorList>
    </citation>
    <scope>NUCLEOTIDE SEQUENCE [LARGE SCALE GENOMIC DNA]</scope>
    <source>
        <strain evidence="1 2">EO147</strain>
    </source>
</reference>
<evidence type="ECO:0000313" key="2">
    <source>
        <dbReference type="Proteomes" id="UP000029424"/>
    </source>
</evidence>
<accession>A0AAI8BBD0</accession>